<keyword evidence="3" id="KW-1185">Reference proteome</keyword>
<accession>A0ABV0IK98</accession>
<evidence type="ECO:0000256" key="1">
    <source>
        <dbReference type="SAM" id="Phobius"/>
    </source>
</evidence>
<evidence type="ECO:0000313" key="2">
    <source>
        <dbReference type="EMBL" id="MEO9248579.1"/>
    </source>
</evidence>
<reference evidence="2 3" key="1">
    <citation type="submission" date="2024-05" db="EMBL/GenBank/DDBJ databases">
        <authorList>
            <person name="Yi C."/>
        </authorList>
    </citation>
    <scope>NUCLEOTIDE SEQUENCE [LARGE SCALE GENOMIC DNA]</scope>
    <source>
        <strain evidence="2 3">XS13</strain>
    </source>
</reference>
<feature type="transmembrane region" description="Helical" evidence="1">
    <location>
        <begin position="78"/>
        <end position="95"/>
    </location>
</feature>
<protein>
    <submittedName>
        <fullName evidence="2">TIGR02206 family membrane protein</fullName>
    </submittedName>
</protein>
<dbReference type="RefSeq" id="WP_347921180.1">
    <property type="nucleotide sequence ID" value="NZ_JBDXMX010000005.1"/>
</dbReference>
<feature type="transmembrane region" description="Helical" evidence="1">
    <location>
        <begin position="201"/>
        <end position="220"/>
    </location>
</feature>
<feature type="transmembrane region" description="Helical" evidence="1">
    <location>
        <begin position="45"/>
        <end position="66"/>
    </location>
</feature>
<comment type="caution">
    <text evidence="2">The sequence shown here is derived from an EMBL/GenBank/DDBJ whole genome shotgun (WGS) entry which is preliminary data.</text>
</comment>
<dbReference type="InterPro" id="IPR011737">
    <property type="entry name" value="CHP02206_TP0381"/>
</dbReference>
<feature type="transmembrane region" description="Helical" evidence="1">
    <location>
        <begin position="100"/>
        <end position="118"/>
    </location>
</feature>
<sequence>MSPFLDPLAPYIPLFGVDHVLALGTVLVALALLRVFRRQVRDHAVVLRRAFLALALAQQLALYWYQAAVAGWDWGDSAPLHISRVTTLILVAYLVTGRRAVLEVGFYFGLYAYATFLYPQRIQPMDHLMGWSFLVSHAVTILVPLFAGIAYGWRPTVRGLWRAYGWFIAYFGVVLAVNALTDGNYFYLKHRPFLRDLPEPLYWLAACAATLALMWIGYAVSRRFPVNRDADYATETVATASRRLSART</sequence>
<name>A0ABV0IK98_9MICC</name>
<dbReference type="Pfam" id="PF14808">
    <property type="entry name" value="TMEM164"/>
    <property type="match status" value="1"/>
</dbReference>
<proteinExistence type="predicted"/>
<dbReference type="EMBL" id="JBDXMX010000005">
    <property type="protein sequence ID" value="MEO9248579.1"/>
    <property type="molecule type" value="Genomic_DNA"/>
</dbReference>
<organism evidence="2 3">
    <name type="scientific">Citricoccus nitrophenolicus</name>
    <dbReference type="NCBI Taxonomy" id="863575"/>
    <lineage>
        <taxon>Bacteria</taxon>
        <taxon>Bacillati</taxon>
        <taxon>Actinomycetota</taxon>
        <taxon>Actinomycetes</taxon>
        <taxon>Micrococcales</taxon>
        <taxon>Micrococcaceae</taxon>
        <taxon>Citricoccus</taxon>
    </lineage>
</organism>
<keyword evidence="1" id="KW-0812">Transmembrane</keyword>
<keyword evidence="1" id="KW-0472">Membrane</keyword>
<dbReference type="Proteomes" id="UP001484097">
    <property type="component" value="Unassembled WGS sequence"/>
</dbReference>
<feature type="transmembrane region" description="Helical" evidence="1">
    <location>
        <begin position="163"/>
        <end position="181"/>
    </location>
</feature>
<feature type="transmembrane region" description="Helical" evidence="1">
    <location>
        <begin position="130"/>
        <end position="151"/>
    </location>
</feature>
<feature type="transmembrane region" description="Helical" evidence="1">
    <location>
        <begin position="12"/>
        <end position="33"/>
    </location>
</feature>
<evidence type="ECO:0000313" key="3">
    <source>
        <dbReference type="Proteomes" id="UP001484097"/>
    </source>
</evidence>
<gene>
    <name evidence="2" type="ORF">ABDK96_12900</name>
</gene>
<dbReference type="NCBIfam" id="TIGR02206">
    <property type="entry name" value="intg_mem_TP0381"/>
    <property type="match status" value="1"/>
</dbReference>
<keyword evidence="1" id="KW-1133">Transmembrane helix</keyword>